<feature type="compositionally biased region" description="Polar residues" evidence="2">
    <location>
        <begin position="292"/>
        <end position="308"/>
    </location>
</feature>
<dbReference type="Gene3D" id="1.10.8.270">
    <property type="entry name" value="putative rabgap domain of human tbc1 domain family member 14 like domains"/>
    <property type="match status" value="1"/>
</dbReference>
<dbReference type="GO" id="GO:0005096">
    <property type="term" value="F:GTPase activator activity"/>
    <property type="evidence" value="ECO:0007669"/>
    <property type="project" value="UniProtKB-KW"/>
</dbReference>
<dbReference type="FunFam" id="1.10.472.80:FF:000077">
    <property type="entry name" value="TBC1 domain family member"/>
    <property type="match status" value="1"/>
</dbReference>
<feature type="region of interest" description="Disordered" evidence="2">
    <location>
        <begin position="181"/>
        <end position="215"/>
    </location>
</feature>
<dbReference type="Proteomes" id="UP000054270">
    <property type="component" value="Unassembled WGS sequence"/>
</dbReference>
<dbReference type="EMBL" id="KN817569">
    <property type="protein sequence ID" value="KJA20210.1"/>
    <property type="molecule type" value="Genomic_DNA"/>
</dbReference>
<sequence length="846" mass="95746">MVDYNPRPSSIDSILSTISSESMVEIKRTDASGPSQIRAVHGDDDKYRLVYSKSKVYVNPTAYSRDNIPGFVALVKREAVNPVYLLAWIPENLLNEKGTSEWDKFVKVEEQVSSVEEDEDIVFIDLPTQRAESYAFSVPLTSIYSLIVSPPSLSSWYGSIGINLINGDTLPTLHFHDDESHSFTFQSPRSPQSKEPNVTPYPPPPTEGSSHIPKSVNSWGGEDLLSRLRSYAHLLRSTLQPTLFLIDPSRADIEAHSTQIFSDDAVDDILGQSSYANSHSPIPAHRRPRPINGSSNTPNPYSQRSSVLHRSLGSPSSPQNPSSQARMALLQSFSNITRATRHAAQNILSHPLAKPIVPHLPDPVRSLVNANGEWEWGSWVEKGGVGEFESARVYLARWARIVAEEGERARRKEAQALPASSSGAVEEDSSLGIFELLHSTANLPTPKSTRDPSHPVDEKMWQSWFDKDGKPTISSEEMRREVFRRGISPKGTLRQKVWPFVLGVLEWDVTAEKRGESWQAKIKKYHEVTDEWCGVPEVFDSTKVLEERHRIDVDCRRTDRSQPMFSAPAEIPITDLDDEKAPHRPYSVISPNIQDIGAQSPSNEHVDRMAAILLTYNFYEKELGYVQGMSDLCAPLYIVMAGNEEMTFWCFVEVMNRMKQNFLRDQSGMKRQLSTLQQLIEIMDPELFRHLEKTDALNLFFCFRWVLITFKREFPFDDVLRLWEVLWTDNYTSGFVLFVALAVLESHRDMILRYLVEFDEILKYCNELSMTIELDTTLSQAEVLYLSFAQLVADIDRRKAEQSRPSANTNLLRNRNASAAAKLAATNLSALQLSDDLRDLLKKAQP</sequence>
<feature type="compositionally biased region" description="Polar residues" evidence="2">
    <location>
        <begin position="182"/>
        <end position="196"/>
    </location>
</feature>
<protein>
    <recommendedName>
        <fullName evidence="3">Rab-GAP TBC domain-containing protein</fullName>
    </recommendedName>
</protein>
<reference evidence="5" key="1">
    <citation type="submission" date="2014-04" db="EMBL/GenBank/DDBJ databases">
        <title>Evolutionary Origins and Diversification of the Mycorrhizal Mutualists.</title>
        <authorList>
            <consortium name="DOE Joint Genome Institute"/>
            <consortium name="Mycorrhizal Genomics Consortium"/>
            <person name="Kohler A."/>
            <person name="Kuo A."/>
            <person name="Nagy L.G."/>
            <person name="Floudas D."/>
            <person name="Copeland A."/>
            <person name="Barry K.W."/>
            <person name="Cichocki N."/>
            <person name="Veneault-Fourrey C."/>
            <person name="LaButti K."/>
            <person name="Lindquist E.A."/>
            <person name="Lipzen A."/>
            <person name="Lundell T."/>
            <person name="Morin E."/>
            <person name="Murat C."/>
            <person name="Riley R."/>
            <person name="Ohm R."/>
            <person name="Sun H."/>
            <person name="Tunlid A."/>
            <person name="Henrissat B."/>
            <person name="Grigoriev I.V."/>
            <person name="Hibbett D.S."/>
            <person name="Martin F."/>
        </authorList>
    </citation>
    <scope>NUCLEOTIDE SEQUENCE [LARGE SCALE GENOMIC DNA]</scope>
    <source>
        <strain evidence="5">FD-334 SS-4</strain>
    </source>
</reference>
<gene>
    <name evidence="4" type="ORF">HYPSUDRAFT_167151</name>
</gene>
<dbReference type="OrthoDB" id="10264062at2759"/>
<dbReference type="Pfam" id="PF00566">
    <property type="entry name" value="RabGAP-TBC"/>
    <property type="match status" value="1"/>
</dbReference>
<evidence type="ECO:0000313" key="4">
    <source>
        <dbReference type="EMBL" id="KJA20210.1"/>
    </source>
</evidence>
<dbReference type="PANTHER" id="PTHR22957:SF502">
    <property type="entry name" value="SMALL G PROTEIN SIGNALING MODULATOR 2-RELATED"/>
    <property type="match status" value="1"/>
</dbReference>
<evidence type="ECO:0000256" key="2">
    <source>
        <dbReference type="SAM" id="MobiDB-lite"/>
    </source>
</evidence>
<dbReference type="STRING" id="945553.A0A0D2PJV4"/>
<dbReference type="Gene3D" id="1.10.472.80">
    <property type="entry name" value="Ypt/Rab-GAP domain of gyp1p, domain 3"/>
    <property type="match status" value="1"/>
</dbReference>
<feature type="domain" description="Rab-GAP TBC" evidence="3">
    <location>
        <begin position="488"/>
        <end position="730"/>
    </location>
</feature>
<feature type="compositionally biased region" description="Low complexity" evidence="2">
    <location>
        <begin position="314"/>
        <end position="324"/>
    </location>
</feature>
<feature type="region of interest" description="Disordered" evidence="2">
    <location>
        <begin position="273"/>
        <end position="325"/>
    </location>
</feature>
<organism evidence="4 5">
    <name type="scientific">Hypholoma sublateritium (strain FD-334 SS-4)</name>
    <dbReference type="NCBI Taxonomy" id="945553"/>
    <lineage>
        <taxon>Eukaryota</taxon>
        <taxon>Fungi</taxon>
        <taxon>Dikarya</taxon>
        <taxon>Basidiomycota</taxon>
        <taxon>Agaricomycotina</taxon>
        <taxon>Agaricomycetes</taxon>
        <taxon>Agaricomycetidae</taxon>
        <taxon>Agaricales</taxon>
        <taxon>Agaricineae</taxon>
        <taxon>Strophariaceae</taxon>
        <taxon>Hypholoma</taxon>
    </lineage>
</organism>
<evidence type="ECO:0000313" key="5">
    <source>
        <dbReference type="Proteomes" id="UP000054270"/>
    </source>
</evidence>
<evidence type="ECO:0000259" key="3">
    <source>
        <dbReference type="PROSITE" id="PS50086"/>
    </source>
</evidence>
<dbReference type="PANTHER" id="PTHR22957">
    <property type="entry name" value="TBC1 DOMAIN FAMILY MEMBER GTPASE-ACTIVATING PROTEIN"/>
    <property type="match status" value="1"/>
</dbReference>
<dbReference type="InterPro" id="IPR000195">
    <property type="entry name" value="Rab-GAP-TBC_dom"/>
</dbReference>
<proteinExistence type="predicted"/>
<dbReference type="SMART" id="SM00164">
    <property type="entry name" value="TBC"/>
    <property type="match status" value="1"/>
</dbReference>
<dbReference type="OMA" id="WWREQRG"/>
<dbReference type="InterPro" id="IPR035969">
    <property type="entry name" value="Rab-GAP_TBC_sf"/>
</dbReference>
<evidence type="ECO:0000256" key="1">
    <source>
        <dbReference type="ARBA" id="ARBA00022468"/>
    </source>
</evidence>
<dbReference type="PROSITE" id="PS50086">
    <property type="entry name" value="TBC_RABGAP"/>
    <property type="match status" value="1"/>
</dbReference>
<dbReference type="AlphaFoldDB" id="A0A0D2PJV4"/>
<keyword evidence="5" id="KW-1185">Reference proteome</keyword>
<name>A0A0D2PJV4_HYPSF</name>
<dbReference type="SUPFAM" id="SSF47923">
    <property type="entry name" value="Ypt/Rab-GAP domain of gyp1p"/>
    <property type="match status" value="2"/>
</dbReference>
<accession>A0A0D2PJV4</accession>
<keyword evidence="1" id="KW-0343">GTPase activation</keyword>